<organism evidence="2 3">
    <name type="scientific">Naasia lichenicola</name>
    <dbReference type="NCBI Taxonomy" id="2565933"/>
    <lineage>
        <taxon>Bacteria</taxon>
        <taxon>Bacillati</taxon>
        <taxon>Actinomycetota</taxon>
        <taxon>Actinomycetes</taxon>
        <taxon>Micrococcales</taxon>
        <taxon>Microbacteriaceae</taxon>
        <taxon>Naasia</taxon>
    </lineage>
</organism>
<dbReference type="GO" id="GO:0003677">
    <property type="term" value="F:DNA binding"/>
    <property type="evidence" value="ECO:0007669"/>
    <property type="project" value="InterPro"/>
</dbReference>
<sequence>MEKRDEVREFLATRRARLTPEQAGIVSYGTRRVAGLRREEVAQLAGVSADYYTRLERGRTTGVTESVLDAIARALQLDDTERAHLFDIAKPSPTRIGTRPATPTQRVRPGLLRLLDAMSDVPAMIQGRRMDILATNPLGEALYLGFGQEPGRPRNMARFVFLDPQAPELFQNWERSGRDCVGMLRYSAGRHPDDRQLNELIGELSVRSPHFRAWWADHNVRRHTTGTKHFNHPIVGEITVGFESLYVGDDLEQNLVTYTAEPHSTSAQALKLLASWTITPVTASNTDTTSARMAQDS</sequence>
<dbReference type="EMBL" id="SSSM01000001">
    <property type="protein sequence ID" value="THG32830.1"/>
    <property type="molecule type" value="Genomic_DNA"/>
</dbReference>
<proteinExistence type="predicted"/>
<dbReference type="InterPro" id="IPR001387">
    <property type="entry name" value="Cro/C1-type_HTH"/>
</dbReference>
<evidence type="ECO:0000259" key="1">
    <source>
        <dbReference type="PROSITE" id="PS50943"/>
    </source>
</evidence>
<name>A0A4S4FQI6_9MICO</name>
<dbReference type="RefSeq" id="WP_136425611.1">
    <property type="nucleotide sequence ID" value="NZ_SSSM01000001.1"/>
</dbReference>
<dbReference type="PROSITE" id="PS50943">
    <property type="entry name" value="HTH_CROC1"/>
    <property type="match status" value="1"/>
</dbReference>
<dbReference type="OrthoDB" id="3518652at2"/>
<accession>A0A4S4FQI6</accession>
<comment type="caution">
    <text evidence="2">The sequence shown here is derived from an EMBL/GenBank/DDBJ whole genome shotgun (WGS) entry which is preliminary data.</text>
</comment>
<reference evidence="2 3" key="1">
    <citation type="submission" date="2019-04" db="EMBL/GenBank/DDBJ databases">
        <authorList>
            <person name="Jiang L."/>
        </authorList>
    </citation>
    <scope>NUCLEOTIDE SEQUENCE [LARGE SCALE GENOMIC DNA]</scope>
    <source>
        <strain evidence="2 3">YIM 131853</strain>
    </source>
</reference>
<dbReference type="CDD" id="cd00093">
    <property type="entry name" value="HTH_XRE"/>
    <property type="match status" value="1"/>
</dbReference>
<dbReference type="InterPro" id="IPR041413">
    <property type="entry name" value="MLTR_LBD"/>
</dbReference>
<dbReference type="SUPFAM" id="SSF47413">
    <property type="entry name" value="lambda repressor-like DNA-binding domains"/>
    <property type="match status" value="1"/>
</dbReference>
<dbReference type="Pfam" id="PF13560">
    <property type="entry name" value="HTH_31"/>
    <property type="match status" value="1"/>
</dbReference>
<dbReference type="Pfam" id="PF17765">
    <property type="entry name" value="MLTR_LBD"/>
    <property type="match status" value="1"/>
</dbReference>
<feature type="domain" description="HTH cro/C1-type" evidence="1">
    <location>
        <begin position="31"/>
        <end position="82"/>
    </location>
</feature>
<dbReference type="PANTHER" id="PTHR35010:SF2">
    <property type="entry name" value="BLL4672 PROTEIN"/>
    <property type="match status" value="1"/>
</dbReference>
<dbReference type="SMART" id="SM00530">
    <property type="entry name" value="HTH_XRE"/>
    <property type="match status" value="1"/>
</dbReference>
<dbReference type="Gene3D" id="3.30.450.180">
    <property type="match status" value="1"/>
</dbReference>
<dbReference type="InterPro" id="IPR010982">
    <property type="entry name" value="Lambda_DNA-bd_dom_sf"/>
</dbReference>
<protein>
    <submittedName>
        <fullName evidence="2">Helix-turn-helix domain-containing protein</fullName>
    </submittedName>
</protein>
<dbReference type="Proteomes" id="UP000309133">
    <property type="component" value="Unassembled WGS sequence"/>
</dbReference>
<keyword evidence="3" id="KW-1185">Reference proteome</keyword>
<dbReference type="PANTHER" id="PTHR35010">
    <property type="entry name" value="BLL4672 PROTEIN-RELATED"/>
    <property type="match status" value="1"/>
</dbReference>
<evidence type="ECO:0000313" key="2">
    <source>
        <dbReference type="EMBL" id="THG32830.1"/>
    </source>
</evidence>
<dbReference type="Gene3D" id="1.10.260.40">
    <property type="entry name" value="lambda repressor-like DNA-binding domains"/>
    <property type="match status" value="1"/>
</dbReference>
<gene>
    <name evidence="2" type="ORF">E6C64_00145</name>
</gene>
<evidence type="ECO:0000313" key="3">
    <source>
        <dbReference type="Proteomes" id="UP000309133"/>
    </source>
</evidence>
<dbReference type="AlphaFoldDB" id="A0A4S4FQI6"/>